<keyword evidence="1" id="KW-0472">Membrane</keyword>
<evidence type="ECO:0000256" key="1">
    <source>
        <dbReference type="SAM" id="Phobius"/>
    </source>
</evidence>
<organism evidence="2 3">
    <name type="scientific">Murimonas intestini</name>
    <dbReference type="NCBI Taxonomy" id="1337051"/>
    <lineage>
        <taxon>Bacteria</taxon>
        <taxon>Bacillati</taxon>
        <taxon>Bacillota</taxon>
        <taxon>Clostridia</taxon>
        <taxon>Lachnospirales</taxon>
        <taxon>Lachnospiraceae</taxon>
        <taxon>Murimonas</taxon>
    </lineage>
</organism>
<feature type="transmembrane region" description="Helical" evidence="1">
    <location>
        <begin position="143"/>
        <end position="162"/>
    </location>
</feature>
<feature type="transmembrane region" description="Helical" evidence="1">
    <location>
        <begin position="12"/>
        <end position="32"/>
    </location>
</feature>
<dbReference type="RefSeq" id="WP_109624345.1">
    <property type="nucleotide sequence ID" value="NZ_JANKBI010000001.1"/>
</dbReference>
<keyword evidence="1" id="KW-0812">Transmembrane</keyword>
<proteinExistence type="predicted"/>
<evidence type="ECO:0000313" key="3">
    <source>
        <dbReference type="Proteomes" id="UP000245412"/>
    </source>
</evidence>
<feature type="transmembrane region" description="Helical" evidence="1">
    <location>
        <begin position="83"/>
        <end position="103"/>
    </location>
</feature>
<keyword evidence="1" id="KW-1133">Transmembrane helix</keyword>
<evidence type="ECO:0000313" key="2">
    <source>
        <dbReference type="EMBL" id="PWJ78902.1"/>
    </source>
</evidence>
<feature type="transmembrane region" description="Helical" evidence="1">
    <location>
        <begin position="109"/>
        <end position="131"/>
    </location>
</feature>
<dbReference type="InterPro" id="IPR045407">
    <property type="entry name" value="DUF6512"/>
</dbReference>
<protein>
    <recommendedName>
        <fullName evidence="4">VanZ family protein</fullName>
    </recommendedName>
</protein>
<sequence length="178" mass="20662">MKIYKKQYFFREIIFMIIAMGAGTLFHFIYEWSGCHPLAGLFAPVNESTWEHLKMLFFPVLLLTVPEYFWCARKAEGFLFSRTVGIGCGLAFIVIFYYTYTGILGTHYLWLDIADFLLGVFITYFITYLLFTRKKTGSHRLDFICTCLLLITAVLFFCFTWNPPAINLFLSPDTATPI</sequence>
<gene>
    <name evidence="2" type="ORF">C7383_101276</name>
</gene>
<comment type="caution">
    <text evidence="2">The sequence shown here is derived from an EMBL/GenBank/DDBJ whole genome shotgun (WGS) entry which is preliminary data.</text>
</comment>
<name>A0AB73T9H1_9FIRM</name>
<reference evidence="2 3" key="1">
    <citation type="submission" date="2018-05" db="EMBL/GenBank/DDBJ databases">
        <authorList>
            <person name="Goeker M."/>
            <person name="Huntemann M."/>
            <person name="Clum A."/>
            <person name="Pillay M."/>
            <person name="Palaniappan K."/>
            <person name="Varghese N."/>
            <person name="Mikhailova N."/>
            <person name="Stamatis D."/>
            <person name="Reddy T."/>
            <person name="Daum C."/>
            <person name="Shapiro N."/>
            <person name="Ivanova N."/>
            <person name="Kyrpides N."/>
            <person name="Woyke T."/>
        </authorList>
    </citation>
    <scope>NUCLEOTIDE SEQUENCE [LARGE SCALE GENOMIC DNA]</scope>
    <source>
        <strain evidence="2 3">DSM 26524</strain>
    </source>
</reference>
<dbReference type="Pfam" id="PF20122">
    <property type="entry name" value="DUF6512"/>
    <property type="match status" value="1"/>
</dbReference>
<evidence type="ECO:0008006" key="4">
    <source>
        <dbReference type="Google" id="ProtNLM"/>
    </source>
</evidence>
<dbReference type="Proteomes" id="UP000245412">
    <property type="component" value="Unassembled WGS sequence"/>
</dbReference>
<dbReference type="AlphaFoldDB" id="A0AB73T9H1"/>
<feature type="transmembrane region" description="Helical" evidence="1">
    <location>
        <begin position="52"/>
        <end position="71"/>
    </location>
</feature>
<keyword evidence="3" id="KW-1185">Reference proteome</keyword>
<accession>A0AB73T9H1</accession>
<dbReference type="EMBL" id="QGGY01000001">
    <property type="protein sequence ID" value="PWJ78902.1"/>
    <property type="molecule type" value="Genomic_DNA"/>
</dbReference>